<dbReference type="Gene3D" id="1.25.10.10">
    <property type="entry name" value="Leucine-rich Repeat Variant"/>
    <property type="match status" value="1"/>
</dbReference>
<dbReference type="GO" id="GO:0016491">
    <property type="term" value="F:oxidoreductase activity"/>
    <property type="evidence" value="ECO:0007669"/>
    <property type="project" value="TreeGrafter"/>
</dbReference>
<name>D0LNA5_HALO1</name>
<dbReference type="InterPro" id="IPR016024">
    <property type="entry name" value="ARM-type_fold"/>
</dbReference>
<dbReference type="PANTHER" id="PTHR12697:SF5">
    <property type="entry name" value="DEOXYHYPUSINE HYDROXYLASE"/>
    <property type="match status" value="1"/>
</dbReference>
<dbReference type="InterPro" id="IPR011989">
    <property type="entry name" value="ARM-like"/>
</dbReference>
<dbReference type="KEGG" id="hoh:Hoch_2754"/>
<dbReference type="EMBL" id="CP001804">
    <property type="protein sequence ID" value="ACY15282.1"/>
    <property type="molecule type" value="Genomic_DNA"/>
</dbReference>
<evidence type="ECO:0000313" key="3">
    <source>
        <dbReference type="Proteomes" id="UP000001880"/>
    </source>
</evidence>
<keyword evidence="1" id="KW-0677">Repeat</keyword>
<dbReference type="STRING" id="502025.Hoch_2754"/>
<gene>
    <name evidence="2" type="ordered locus">Hoch_2754</name>
</gene>
<evidence type="ECO:0000313" key="2">
    <source>
        <dbReference type="EMBL" id="ACY15282.1"/>
    </source>
</evidence>
<dbReference type="InterPro" id="IPR004155">
    <property type="entry name" value="PBS_lyase_HEAT"/>
</dbReference>
<reference evidence="2 3" key="1">
    <citation type="journal article" date="2010" name="Stand. Genomic Sci.">
        <title>Complete genome sequence of Haliangium ochraceum type strain (SMP-2).</title>
        <authorList>
            <consortium name="US DOE Joint Genome Institute (JGI-PGF)"/>
            <person name="Ivanova N."/>
            <person name="Daum C."/>
            <person name="Lang E."/>
            <person name="Abt B."/>
            <person name="Kopitz M."/>
            <person name="Saunders E."/>
            <person name="Lapidus A."/>
            <person name="Lucas S."/>
            <person name="Glavina Del Rio T."/>
            <person name="Nolan M."/>
            <person name="Tice H."/>
            <person name="Copeland A."/>
            <person name="Cheng J.F."/>
            <person name="Chen F."/>
            <person name="Bruce D."/>
            <person name="Goodwin L."/>
            <person name="Pitluck S."/>
            <person name="Mavromatis K."/>
            <person name="Pati A."/>
            <person name="Mikhailova N."/>
            <person name="Chen A."/>
            <person name="Palaniappan K."/>
            <person name="Land M."/>
            <person name="Hauser L."/>
            <person name="Chang Y.J."/>
            <person name="Jeffries C.D."/>
            <person name="Detter J.C."/>
            <person name="Brettin T."/>
            <person name="Rohde M."/>
            <person name="Goker M."/>
            <person name="Bristow J."/>
            <person name="Markowitz V."/>
            <person name="Eisen J.A."/>
            <person name="Hugenholtz P."/>
            <person name="Kyrpides N.C."/>
            <person name="Klenk H.P."/>
        </authorList>
    </citation>
    <scope>NUCLEOTIDE SEQUENCE [LARGE SCALE GENOMIC DNA]</scope>
    <source>
        <strain evidence="3">DSM 14365 / CIP 107738 / JCM 11303 / AJ 13395 / SMP-2</strain>
    </source>
</reference>
<keyword evidence="3" id="KW-1185">Reference proteome</keyword>
<accession>D0LNA5</accession>
<dbReference type="OrthoDB" id="3661251at2"/>
<dbReference type="SUPFAM" id="SSF48371">
    <property type="entry name" value="ARM repeat"/>
    <property type="match status" value="1"/>
</dbReference>
<dbReference type="PANTHER" id="PTHR12697">
    <property type="entry name" value="PBS LYASE HEAT-LIKE PROTEIN"/>
    <property type="match status" value="1"/>
</dbReference>
<dbReference type="RefSeq" id="WP_012827890.1">
    <property type="nucleotide sequence ID" value="NC_013440.1"/>
</dbReference>
<evidence type="ECO:0000256" key="1">
    <source>
        <dbReference type="ARBA" id="ARBA00022737"/>
    </source>
</evidence>
<dbReference type="eggNOG" id="COG1413">
    <property type="taxonomic scope" value="Bacteria"/>
</dbReference>
<dbReference type="Pfam" id="PF02985">
    <property type="entry name" value="HEAT"/>
    <property type="match status" value="1"/>
</dbReference>
<dbReference type="AlphaFoldDB" id="D0LNA5"/>
<protein>
    <submittedName>
        <fullName evidence="2">HEAT domain containing protein</fullName>
    </submittedName>
</protein>
<dbReference type="HOGENOM" id="CLU_1018499_0_0_7"/>
<dbReference type="InterPro" id="IPR000357">
    <property type="entry name" value="HEAT"/>
</dbReference>
<proteinExistence type="predicted"/>
<organism evidence="2 3">
    <name type="scientific">Haliangium ochraceum (strain DSM 14365 / JCM 11303 / SMP-2)</name>
    <dbReference type="NCBI Taxonomy" id="502025"/>
    <lineage>
        <taxon>Bacteria</taxon>
        <taxon>Pseudomonadati</taxon>
        <taxon>Myxococcota</taxon>
        <taxon>Polyangia</taxon>
        <taxon>Haliangiales</taxon>
        <taxon>Kofleriaceae</taxon>
        <taxon>Haliangium</taxon>
    </lineage>
</organism>
<dbReference type="Proteomes" id="UP000001880">
    <property type="component" value="Chromosome"/>
</dbReference>
<dbReference type="Pfam" id="PF13646">
    <property type="entry name" value="HEAT_2"/>
    <property type="match status" value="1"/>
</dbReference>
<dbReference type="SMART" id="SM00567">
    <property type="entry name" value="EZ_HEAT"/>
    <property type="match status" value="5"/>
</dbReference>
<sequence>MNEASTSRLLSTCRNGTSGEQNEALMELVHRNAHEAVPVIVDLFSSPDAAVRSNAAYAVGQLGASCRELAGSALLRLLQDGDASVRSDAIEALSGLQYEPAIGPIAALLQSDPEPLVRAEAAETLGDLGTDESLGALETALQRDPHDDVRGYAANAIGLLGSNAHLAILVEQCARERSLRVQAELLGARHRLGEPGALALLLDLLDTADEHLATVILNILEDLRTRKPPPGMGLDEELIRRALVAAGGRFPILQPHVEQLLERVTPANPGDEM</sequence>